<feature type="transmembrane region" description="Helical" evidence="1">
    <location>
        <begin position="352"/>
        <end position="372"/>
    </location>
</feature>
<feature type="transmembrane region" description="Helical" evidence="1">
    <location>
        <begin position="417"/>
        <end position="442"/>
    </location>
</feature>
<dbReference type="PANTHER" id="PTHR38454">
    <property type="entry name" value="INTEGRAL MEMBRANE PROTEIN-RELATED"/>
    <property type="match status" value="1"/>
</dbReference>
<keyword evidence="1" id="KW-0812">Transmembrane</keyword>
<protein>
    <submittedName>
        <fullName evidence="2">YfhO family protein</fullName>
    </submittedName>
</protein>
<dbReference type="Proteomes" id="UP000826793">
    <property type="component" value="Unassembled WGS sequence"/>
</dbReference>
<feature type="transmembrane region" description="Helical" evidence="1">
    <location>
        <begin position="840"/>
        <end position="857"/>
    </location>
</feature>
<feature type="transmembrane region" description="Helical" evidence="1">
    <location>
        <begin position="142"/>
        <end position="161"/>
    </location>
</feature>
<comment type="caution">
    <text evidence="2">The sequence shown here is derived from an EMBL/GenBank/DDBJ whole genome shotgun (WGS) entry which is preliminary data.</text>
</comment>
<feature type="transmembrane region" description="Helical" evidence="1">
    <location>
        <begin position="277"/>
        <end position="303"/>
    </location>
</feature>
<name>A0A9D2MVR7_9FIRM</name>
<evidence type="ECO:0000313" key="2">
    <source>
        <dbReference type="EMBL" id="HJB98427.1"/>
    </source>
</evidence>
<feature type="transmembrane region" description="Helical" evidence="1">
    <location>
        <begin position="166"/>
        <end position="183"/>
    </location>
</feature>
<evidence type="ECO:0000313" key="3">
    <source>
        <dbReference type="Proteomes" id="UP000826793"/>
    </source>
</evidence>
<feature type="transmembrane region" description="Helical" evidence="1">
    <location>
        <begin position="12"/>
        <end position="37"/>
    </location>
</feature>
<dbReference type="Pfam" id="PF09586">
    <property type="entry name" value="YfhO"/>
    <property type="match status" value="1"/>
</dbReference>
<reference evidence="2" key="2">
    <citation type="submission" date="2021-04" db="EMBL/GenBank/DDBJ databases">
        <authorList>
            <person name="Gilroy R."/>
        </authorList>
    </citation>
    <scope>NUCLEOTIDE SEQUENCE</scope>
    <source>
        <strain evidence="2">CHK185-1770</strain>
    </source>
</reference>
<feature type="transmembrane region" description="Helical" evidence="1">
    <location>
        <begin position="83"/>
        <end position="104"/>
    </location>
</feature>
<organism evidence="2 3">
    <name type="scientific">Candidatus Acutalibacter pullicola</name>
    <dbReference type="NCBI Taxonomy" id="2838417"/>
    <lineage>
        <taxon>Bacteria</taxon>
        <taxon>Bacillati</taxon>
        <taxon>Bacillota</taxon>
        <taxon>Clostridia</taxon>
        <taxon>Eubacteriales</taxon>
        <taxon>Acutalibacteraceae</taxon>
        <taxon>Acutalibacter</taxon>
    </lineage>
</organism>
<feature type="transmembrane region" description="Helical" evidence="1">
    <location>
        <begin position="315"/>
        <end position="332"/>
    </location>
</feature>
<keyword evidence="1" id="KW-0472">Membrane</keyword>
<feature type="transmembrane region" description="Helical" evidence="1">
    <location>
        <begin position="384"/>
        <end position="405"/>
    </location>
</feature>
<feature type="transmembrane region" description="Helical" evidence="1">
    <location>
        <begin position="111"/>
        <end position="130"/>
    </location>
</feature>
<feature type="transmembrane region" description="Helical" evidence="1">
    <location>
        <begin position="869"/>
        <end position="892"/>
    </location>
</feature>
<proteinExistence type="predicted"/>
<dbReference type="InterPro" id="IPR018580">
    <property type="entry name" value="Uncharacterised_YfhO"/>
</dbReference>
<dbReference type="AlphaFoldDB" id="A0A9D2MVR7"/>
<evidence type="ECO:0000256" key="1">
    <source>
        <dbReference type="SAM" id="Phobius"/>
    </source>
</evidence>
<dbReference type="PANTHER" id="PTHR38454:SF1">
    <property type="entry name" value="INTEGRAL MEMBRANE PROTEIN"/>
    <property type="match status" value="1"/>
</dbReference>
<dbReference type="EMBL" id="DWXG01000058">
    <property type="protein sequence ID" value="HJB98427.1"/>
    <property type="molecule type" value="Genomic_DNA"/>
</dbReference>
<reference evidence="2" key="1">
    <citation type="journal article" date="2021" name="PeerJ">
        <title>Extensive microbial diversity within the chicken gut microbiome revealed by metagenomics and culture.</title>
        <authorList>
            <person name="Gilroy R."/>
            <person name="Ravi A."/>
            <person name="Getino M."/>
            <person name="Pursley I."/>
            <person name="Horton D.L."/>
            <person name="Alikhan N.F."/>
            <person name="Baker D."/>
            <person name="Gharbi K."/>
            <person name="Hall N."/>
            <person name="Watson M."/>
            <person name="Adriaenssens E.M."/>
            <person name="Foster-Nyarko E."/>
            <person name="Jarju S."/>
            <person name="Secka A."/>
            <person name="Antonio M."/>
            <person name="Oren A."/>
            <person name="Chaudhuri R.R."/>
            <person name="La Ragione R."/>
            <person name="Hildebrand F."/>
            <person name="Pallen M.J."/>
        </authorList>
    </citation>
    <scope>NUCLEOTIDE SEQUENCE</scope>
    <source>
        <strain evidence="2">CHK185-1770</strain>
    </source>
</reference>
<feature type="transmembrane region" description="Helical" evidence="1">
    <location>
        <begin position="454"/>
        <end position="477"/>
    </location>
</feature>
<gene>
    <name evidence="2" type="ORF">H9710_07600</name>
</gene>
<keyword evidence="1" id="KW-1133">Transmembrane helix</keyword>
<accession>A0A9D2MVR7</accession>
<sequence length="901" mass="99152">MKETGKQRGSSWLFSIGLHAAAPAGTLLLLAAIFAAWDLFPLGNKTLSWCDMSQQVVPLLGQLQDIAGGAGSLFYSLQNAGGMNFWGVFLFFLSSPFSWTVVLVEKADLMLWMNVLVALKIALCAWTSFVGFRRWLPRLGPALQALLGVLYAFGGFALLFYQNLMWLDVMALFPLLLLAFGRLCRGQPGAFLLALSGMLVLNFYLSYMVVAFLVLGFALYVYGMVPREERKALAGRMAAACLISASLTAPVWLPALLQYGRSARGGDLLAGLAQSPWLTNLATTLPLLLCTGLFGAFWLFFPWQDRRAGDISVRRVRFCLVLFLWMAVPLVLEPVNKMWHGGSYQAFPARYGYMTTLLGLLCAGWVVQESAVSCPLGKGSQPSAVFGGVLGVLSAGGTGAWLLAFHGEQLTAYVTTLWGNGSSLLCLLLFFGVVACAYGGLLWMGRHAWLGRRLFTLLFCVLTAVQCLFQGSVYLGAAAREDTSYREVMDMSGKIHEETFTRVKTLRKDFPVNWVGALGYNHLGHYTSLTASDTLSAMKKLGYSSYWMEVSSVGGTLLSDALFSQRYTLSSREDAVPFSETVYETGSYKLSRNRESLPLGLRLQGDLEPWATLPEGSRFQAQQQLYTLLGGEGELFTFYSPSSQEGVALSAGEGSVSLRRTEDGTCRITYRIPVQEPQTLYFDGFGQASTRLREAYNDAFTVQVNGTTVAESYPSQSHNGLLCLGTFQKEWVLVEVELHKDVSLRSFGVAGMDMAKLERVLQEAPAVEVQAAGDRFTTQVQAGEREWLYLSLPWDPGFTAKVNGREVPLCQVNDAFLALPLSPGTNNVELSFRPQGWEPGLGLLVLGAFLWGLYRWVCRWKKGEKLLSWWNQGALVCFTAGGILVAVLFYVFPLGVRLFFA</sequence>
<feature type="transmembrane region" description="Helical" evidence="1">
    <location>
        <begin position="237"/>
        <end position="257"/>
    </location>
</feature>
<feature type="transmembrane region" description="Helical" evidence="1">
    <location>
        <begin position="203"/>
        <end position="225"/>
    </location>
</feature>